<comment type="caution">
    <text evidence="9">The sequence shown here is derived from an EMBL/GenBank/DDBJ whole genome shotgun (WGS) entry which is preliminary data.</text>
</comment>
<dbReference type="AlphaFoldDB" id="A0AA90TCQ9"/>
<keyword evidence="3" id="KW-1003">Cell membrane</keyword>
<feature type="domain" description="EamA" evidence="8">
    <location>
        <begin position="151"/>
        <end position="286"/>
    </location>
</feature>
<gene>
    <name evidence="9" type="ORF">RCG21_14785</name>
</gene>
<dbReference type="PANTHER" id="PTHR42920:SF5">
    <property type="entry name" value="EAMA DOMAIN-CONTAINING PROTEIN"/>
    <property type="match status" value="1"/>
</dbReference>
<protein>
    <submittedName>
        <fullName evidence="9">DMT family transporter</fullName>
    </submittedName>
</protein>
<dbReference type="SUPFAM" id="SSF103481">
    <property type="entry name" value="Multidrug resistance efflux transporter EmrE"/>
    <property type="match status" value="2"/>
</dbReference>
<keyword evidence="10" id="KW-1185">Reference proteome</keyword>
<dbReference type="EMBL" id="JAVGVR010000001">
    <property type="protein sequence ID" value="MDQ6597612.1"/>
    <property type="molecule type" value="Genomic_DNA"/>
</dbReference>
<evidence type="ECO:0000313" key="9">
    <source>
        <dbReference type="EMBL" id="MDQ6597612.1"/>
    </source>
</evidence>
<feature type="transmembrane region" description="Helical" evidence="7">
    <location>
        <begin position="100"/>
        <end position="119"/>
    </location>
</feature>
<feature type="transmembrane region" description="Helical" evidence="7">
    <location>
        <begin position="213"/>
        <end position="234"/>
    </location>
</feature>
<evidence type="ECO:0000259" key="8">
    <source>
        <dbReference type="Pfam" id="PF00892"/>
    </source>
</evidence>
<evidence type="ECO:0000256" key="3">
    <source>
        <dbReference type="ARBA" id="ARBA00022475"/>
    </source>
</evidence>
<evidence type="ECO:0000256" key="2">
    <source>
        <dbReference type="ARBA" id="ARBA00007362"/>
    </source>
</evidence>
<feature type="domain" description="EamA" evidence="8">
    <location>
        <begin position="11"/>
        <end position="142"/>
    </location>
</feature>
<dbReference type="InterPro" id="IPR051258">
    <property type="entry name" value="Diverse_Substrate_Transporter"/>
</dbReference>
<dbReference type="GO" id="GO:0005886">
    <property type="term" value="C:plasma membrane"/>
    <property type="evidence" value="ECO:0007669"/>
    <property type="project" value="UniProtKB-SubCell"/>
</dbReference>
<comment type="similarity">
    <text evidence="2">Belongs to the EamA transporter family.</text>
</comment>
<feature type="transmembrane region" description="Helical" evidence="7">
    <location>
        <begin position="76"/>
        <end position="94"/>
    </location>
</feature>
<evidence type="ECO:0000256" key="6">
    <source>
        <dbReference type="ARBA" id="ARBA00023136"/>
    </source>
</evidence>
<dbReference type="InterPro" id="IPR000620">
    <property type="entry name" value="EamA_dom"/>
</dbReference>
<feature type="transmembrane region" description="Helical" evidence="7">
    <location>
        <begin position="126"/>
        <end position="145"/>
    </location>
</feature>
<organism evidence="9 10">
    <name type="scientific">Bacillus salipaludis</name>
    <dbReference type="NCBI Taxonomy" id="2547811"/>
    <lineage>
        <taxon>Bacteria</taxon>
        <taxon>Bacillati</taxon>
        <taxon>Bacillota</taxon>
        <taxon>Bacilli</taxon>
        <taxon>Bacillales</taxon>
        <taxon>Bacillaceae</taxon>
        <taxon>Bacillus</taxon>
    </lineage>
</organism>
<evidence type="ECO:0000256" key="1">
    <source>
        <dbReference type="ARBA" id="ARBA00004651"/>
    </source>
</evidence>
<dbReference type="Proteomes" id="UP001178888">
    <property type="component" value="Unassembled WGS sequence"/>
</dbReference>
<dbReference type="PANTHER" id="PTHR42920">
    <property type="entry name" value="OS03G0707200 PROTEIN-RELATED"/>
    <property type="match status" value="1"/>
</dbReference>
<reference evidence="9" key="1">
    <citation type="submission" date="2023-08" db="EMBL/GenBank/DDBJ databases">
        <title>Nitrogen cycling bacteria in agricultural field soils.</title>
        <authorList>
            <person name="Jang J."/>
        </authorList>
    </citation>
    <scope>NUCLEOTIDE SEQUENCE</scope>
    <source>
        <strain evidence="9">PS3-36</strain>
    </source>
</reference>
<feature type="transmembrane region" description="Helical" evidence="7">
    <location>
        <begin position="36"/>
        <end position="56"/>
    </location>
</feature>
<feature type="transmembrane region" description="Helical" evidence="7">
    <location>
        <begin position="151"/>
        <end position="169"/>
    </location>
</feature>
<dbReference type="Pfam" id="PF00892">
    <property type="entry name" value="EamA"/>
    <property type="match status" value="2"/>
</dbReference>
<evidence type="ECO:0000256" key="4">
    <source>
        <dbReference type="ARBA" id="ARBA00022692"/>
    </source>
</evidence>
<evidence type="ECO:0000313" key="10">
    <source>
        <dbReference type="Proteomes" id="UP001178888"/>
    </source>
</evidence>
<comment type="subcellular location">
    <subcellularLocation>
        <location evidence="1">Cell membrane</location>
        <topology evidence="1">Multi-pass membrane protein</topology>
    </subcellularLocation>
</comment>
<evidence type="ECO:0000256" key="5">
    <source>
        <dbReference type="ARBA" id="ARBA00022989"/>
    </source>
</evidence>
<proteinExistence type="inferred from homology"/>
<keyword evidence="6 7" id="KW-0472">Membrane</keyword>
<name>A0AA90TCQ9_9BACI</name>
<dbReference type="InterPro" id="IPR037185">
    <property type="entry name" value="EmrE-like"/>
</dbReference>
<evidence type="ECO:0000256" key="7">
    <source>
        <dbReference type="SAM" id="Phobius"/>
    </source>
</evidence>
<keyword evidence="5 7" id="KW-1133">Transmembrane helix</keyword>
<feature type="transmembrane region" description="Helical" evidence="7">
    <location>
        <begin position="181"/>
        <end position="201"/>
    </location>
</feature>
<dbReference type="RefSeq" id="WP_308913329.1">
    <property type="nucleotide sequence ID" value="NZ_JAVGVR010000001.1"/>
</dbReference>
<feature type="transmembrane region" description="Helical" evidence="7">
    <location>
        <begin position="270"/>
        <end position="291"/>
    </location>
</feature>
<feature type="transmembrane region" description="Helical" evidence="7">
    <location>
        <begin position="246"/>
        <end position="264"/>
    </location>
</feature>
<accession>A0AA90TCQ9</accession>
<keyword evidence="4 7" id="KW-0812">Transmembrane</keyword>
<feature type="transmembrane region" description="Helical" evidence="7">
    <location>
        <begin position="7"/>
        <end position="30"/>
    </location>
</feature>
<sequence>MIHNRWLVNSALLSIAFIWGITFVVVQEAISTIDPFSFNFLRFGLAAVLIFFFLFFTQKEKFSLKTLITEFKIGSFLGLLLFLGYALQTFSLLHTTSGKSGFLTGLAVALVPIISYFILRQKPTFQGIIGVLLAVFGLYLLAFTGMTGVNIGDLLALLCSFAFGLQMVFTGKFASQASVLYLVLSQLITVSVLSGIFALIFEPTLSLTILSHPSVIIALLITSIFATAYAYIAQTFFQKSTSPSKVALIFSMEPVFAALADYLWNGTTLGTRSIFGCLLILFGMLLAEIPFSKYFPFLKIKNQKVNM</sequence>